<protein>
    <submittedName>
        <fullName evidence="1">Uncharacterized protein</fullName>
    </submittedName>
</protein>
<proteinExistence type="predicted"/>
<dbReference type="AlphaFoldDB" id="X8DD96"/>
<comment type="caution">
    <text evidence="1">The sequence shown here is derived from an EMBL/GenBank/DDBJ whole genome shotgun (WGS) entry which is preliminary data.</text>
</comment>
<gene>
    <name evidence="1" type="ORF">I553_10767</name>
</gene>
<reference evidence="1" key="1">
    <citation type="submission" date="2014-01" db="EMBL/GenBank/DDBJ databases">
        <authorList>
            <person name="Brown-Elliot B."/>
            <person name="Wallace R."/>
            <person name="Lenaerts A."/>
            <person name="Ordway D."/>
            <person name="DeGroote M.A."/>
            <person name="Parker T."/>
            <person name="Sizemore C."/>
            <person name="Tallon L.J."/>
            <person name="Sadzewicz L.K."/>
            <person name="Sengamalay N."/>
            <person name="Fraser C.M."/>
            <person name="Hine E."/>
            <person name="Shefchek K.A."/>
            <person name="Das S.P."/>
            <person name="Tettelin H."/>
        </authorList>
    </citation>
    <scope>NUCLEOTIDE SEQUENCE [LARGE SCALE GENOMIC DNA]</scope>
    <source>
        <strain evidence="1">4042</strain>
    </source>
</reference>
<name>X8DD96_MYCXE</name>
<sequence>MLANGPSAALSDSQLVWMALRARCAVREMSAAAVSWWSVCDCAVVSWPRVFPNVWVVAVAVVRPAGPGVGR</sequence>
<organism evidence="1">
    <name type="scientific">Mycobacterium xenopi 4042</name>
    <dbReference type="NCBI Taxonomy" id="1299334"/>
    <lineage>
        <taxon>Bacteria</taxon>
        <taxon>Bacillati</taxon>
        <taxon>Actinomycetota</taxon>
        <taxon>Actinomycetes</taxon>
        <taxon>Mycobacteriales</taxon>
        <taxon>Mycobacteriaceae</taxon>
        <taxon>Mycobacterium</taxon>
    </lineage>
</organism>
<accession>X8DD96</accession>
<dbReference type="EMBL" id="JAOB01000027">
    <property type="protein sequence ID" value="EUA65470.1"/>
    <property type="molecule type" value="Genomic_DNA"/>
</dbReference>
<evidence type="ECO:0000313" key="1">
    <source>
        <dbReference type="EMBL" id="EUA65470.1"/>
    </source>
</evidence>